<evidence type="ECO:0000313" key="2">
    <source>
        <dbReference type="Proteomes" id="UP000567179"/>
    </source>
</evidence>
<reference evidence="1 2" key="1">
    <citation type="journal article" date="2020" name="ISME J.">
        <title>Uncovering the hidden diversity of litter-decomposition mechanisms in mushroom-forming fungi.</title>
        <authorList>
            <person name="Floudas D."/>
            <person name="Bentzer J."/>
            <person name="Ahren D."/>
            <person name="Johansson T."/>
            <person name="Persson P."/>
            <person name="Tunlid A."/>
        </authorList>
    </citation>
    <scope>NUCLEOTIDE SEQUENCE [LARGE SCALE GENOMIC DNA]</scope>
    <source>
        <strain evidence="1 2">CBS 101986</strain>
    </source>
</reference>
<dbReference type="EMBL" id="JAACJJ010000005">
    <property type="protein sequence ID" value="KAF5328201.1"/>
    <property type="molecule type" value="Genomic_DNA"/>
</dbReference>
<proteinExistence type="predicted"/>
<gene>
    <name evidence="1" type="ORF">D9619_013362</name>
</gene>
<comment type="caution">
    <text evidence="1">The sequence shown here is derived from an EMBL/GenBank/DDBJ whole genome shotgun (WGS) entry which is preliminary data.</text>
</comment>
<protein>
    <submittedName>
        <fullName evidence="1">Uncharacterized protein</fullName>
    </submittedName>
</protein>
<organism evidence="1 2">
    <name type="scientific">Psilocybe cf. subviscida</name>
    <dbReference type="NCBI Taxonomy" id="2480587"/>
    <lineage>
        <taxon>Eukaryota</taxon>
        <taxon>Fungi</taxon>
        <taxon>Dikarya</taxon>
        <taxon>Basidiomycota</taxon>
        <taxon>Agaricomycotina</taxon>
        <taxon>Agaricomycetes</taxon>
        <taxon>Agaricomycetidae</taxon>
        <taxon>Agaricales</taxon>
        <taxon>Agaricineae</taxon>
        <taxon>Strophariaceae</taxon>
        <taxon>Psilocybe</taxon>
    </lineage>
</organism>
<dbReference type="Proteomes" id="UP000567179">
    <property type="component" value="Unassembled WGS sequence"/>
</dbReference>
<dbReference type="AlphaFoldDB" id="A0A8H5BSD6"/>
<name>A0A8H5BSD6_9AGAR</name>
<sequence length="249" mass="27095">MLLTPPQIRRGASFPQMYTGRASMESPNIGARVVDHSQRTTTVPELDPHLHVVKKRRRWRFEEREEGSCWCCGSVRTPTALDTSTTATGPKPSASISGGVDSPEFLSLSDPATANWARVSADRKTTVVPITATVGSQRKIESAAQTEKNYASHSVDTDNAETLEEGNDDAHHPYMLSVRANGAPADNCHTVVEKLRPELRKTGVDNINLLLHSAAPLPRTYYASCSLACFLVLTTTDSTDLSMSPVSMN</sequence>
<keyword evidence="2" id="KW-1185">Reference proteome</keyword>
<accession>A0A8H5BSD6</accession>
<evidence type="ECO:0000313" key="1">
    <source>
        <dbReference type="EMBL" id="KAF5328201.1"/>
    </source>
</evidence>